<feature type="region of interest" description="Disordered" evidence="1">
    <location>
        <begin position="41"/>
        <end position="64"/>
    </location>
</feature>
<protein>
    <submittedName>
        <fullName evidence="2">Uncharacterized protein</fullName>
    </submittedName>
</protein>
<gene>
    <name evidence="2" type="ORF">E2C01_040047</name>
</gene>
<dbReference type="AlphaFoldDB" id="A0A5B7FFE4"/>
<sequence length="64" mass="6666">MAAVPLTHLGQLFAGTSLCLTQRIAVGVDSAGSERSLGPLEAASSCPCGDTFSPRQPQRIPIKR</sequence>
<dbReference type="EMBL" id="VSRR010007154">
    <property type="protein sequence ID" value="MPC46330.1"/>
    <property type="molecule type" value="Genomic_DNA"/>
</dbReference>
<dbReference type="Proteomes" id="UP000324222">
    <property type="component" value="Unassembled WGS sequence"/>
</dbReference>
<organism evidence="2 3">
    <name type="scientific">Portunus trituberculatus</name>
    <name type="common">Swimming crab</name>
    <name type="synonym">Neptunus trituberculatus</name>
    <dbReference type="NCBI Taxonomy" id="210409"/>
    <lineage>
        <taxon>Eukaryota</taxon>
        <taxon>Metazoa</taxon>
        <taxon>Ecdysozoa</taxon>
        <taxon>Arthropoda</taxon>
        <taxon>Crustacea</taxon>
        <taxon>Multicrustacea</taxon>
        <taxon>Malacostraca</taxon>
        <taxon>Eumalacostraca</taxon>
        <taxon>Eucarida</taxon>
        <taxon>Decapoda</taxon>
        <taxon>Pleocyemata</taxon>
        <taxon>Brachyura</taxon>
        <taxon>Eubrachyura</taxon>
        <taxon>Portunoidea</taxon>
        <taxon>Portunidae</taxon>
        <taxon>Portuninae</taxon>
        <taxon>Portunus</taxon>
    </lineage>
</organism>
<evidence type="ECO:0000313" key="2">
    <source>
        <dbReference type="EMBL" id="MPC46330.1"/>
    </source>
</evidence>
<reference evidence="2 3" key="1">
    <citation type="submission" date="2019-05" db="EMBL/GenBank/DDBJ databases">
        <title>Another draft genome of Portunus trituberculatus and its Hox gene families provides insights of decapod evolution.</title>
        <authorList>
            <person name="Jeong J.-H."/>
            <person name="Song I."/>
            <person name="Kim S."/>
            <person name="Choi T."/>
            <person name="Kim D."/>
            <person name="Ryu S."/>
            <person name="Kim W."/>
        </authorList>
    </citation>
    <scope>NUCLEOTIDE SEQUENCE [LARGE SCALE GENOMIC DNA]</scope>
    <source>
        <tissue evidence="2">Muscle</tissue>
    </source>
</reference>
<proteinExistence type="predicted"/>
<accession>A0A5B7FFE4</accession>
<evidence type="ECO:0000256" key="1">
    <source>
        <dbReference type="SAM" id="MobiDB-lite"/>
    </source>
</evidence>
<keyword evidence="3" id="KW-1185">Reference proteome</keyword>
<comment type="caution">
    <text evidence="2">The sequence shown here is derived from an EMBL/GenBank/DDBJ whole genome shotgun (WGS) entry which is preliminary data.</text>
</comment>
<evidence type="ECO:0000313" key="3">
    <source>
        <dbReference type="Proteomes" id="UP000324222"/>
    </source>
</evidence>
<name>A0A5B7FFE4_PORTR</name>